<evidence type="ECO:0000313" key="2">
    <source>
        <dbReference type="Proteomes" id="UP000005239"/>
    </source>
</evidence>
<keyword evidence="2" id="KW-1185">Reference proteome</keyword>
<gene>
    <name evidence="1" type="primary">WBGene00097579</name>
</gene>
<dbReference type="Proteomes" id="UP000005239">
    <property type="component" value="Unassembled WGS sequence"/>
</dbReference>
<proteinExistence type="predicted"/>
<organism evidence="1 2">
    <name type="scientific">Pristionchus pacificus</name>
    <name type="common">Parasitic nematode worm</name>
    <dbReference type="NCBI Taxonomy" id="54126"/>
    <lineage>
        <taxon>Eukaryota</taxon>
        <taxon>Metazoa</taxon>
        <taxon>Ecdysozoa</taxon>
        <taxon>Nematoda</taxon>
        <taxon>Chromadorea</taxon>
        <taxon>Rhabditida</taxon>
        <taxon>Rhabditina</taxon>
        <taxon>Diplogasteromorpha</taxon>
        <taxon>Diplogasteroidea</taxon>
        <taxon>Neodiplogasteridae</taxon>
        <taxon>Pristionchus</taxon>
    </lineage>
</organism>
<evidence type="ECO:0000313" key="1">
    <source>
        <dbReference type="EnsemblMetazoa" id="PPA08025.1"/>
    </source>
</evidence>
<dbReference type="AlphaFoldDB" id="A0A454XWB2"/>
<dbReference type="EnsemblMetazoa" id="PPA08025.1">
    <property type="protein sequence ID" value="PPA08025.1"/>
    <property type="gene ID" value="WBGene00097579"/>
</dbReference>
<reference evidence="2" key="1">
    <citation type="journal article" date="2008" name="Nat. Genet.">
        <title>The Pristionchus pacificus genome provides a unique perspective on nematode lifestyle and parasitism.</title>
        <authorList>
            <person name="Dieterich C."/>
            <person name="Clifton S.W."/>
            <person name="Schuster L.N."/>
            <person name="Chinwalla A."/>
            <person name="Delehaunty K."/>
            <person name="Dinkelacker I."/>
            <person name="Fulton L."/>
            <person name="Fulton R."/>
            <person name="Godfrey J."/>
            <person name="Minx P."/>
            <person name="Mitreva M."/>
            <person name="Roeseler W."/>
            <person name="Tian H."/>
            <person name="Witte H."/>
            <person name="Yang S.P."/>
            <person name="Wilson R.K."/>
            <person name="Sommer R.J."/>
        </authorList>
    </citation>
    <scope>NUCLEOTIDE SEQUENCE [LARGE SCALE GENOMIC DNA]</scope>
    <source>
        <strain evidence="2">PS312</strain>
    </source>
</reference>
<protein>
    <submittedName>
        <fullName evidence="1">Uncharacterized protein</fullName>
    </submittedName>
</protein>
<accession>A0A454XWB2</accession>
<accession>A0A8R1YAP8</accession>
<sequence>MASTTPLYQIVHATDPYDSTIEKFNVRVMQGPISETVLYEIIVILAVLLVVALIAIGVLVYWAFFRKRYPNAPQYQAVRMTEIERREALNQ</sequence>
<reference evidence="1" key="2">
    <citation type="submission" date="2022-06" db="UniProtKB">
        <authorList>
            <consortium name="EnsemblMetazoa"/>
        </authorList>
    </citation>
    <scope>IDENTIFICATION</scope>
    <source>
        <strain evidence="1">PS312</strain>
    </source>
</reference>
<name>A0A454XWB2_PRIPA</name>